<evidence type="ECO:0000313" key="3">
    <source>
        <dbReference type="Proteomes" id="UP000198460"/>
    </source>
</evidence>
<dbReference type="PROSITE" id="PS51186">
    <property type="entry name" value="GNAT"/>
    <property type="match status" value="1"/>
</dbReference>
<feature type="domain" description="N-acetyltransferase" evidence="1">
    <location>
        <begin position="65"/>
        <end position="207"/>
    </location>
</feature>
<protein>
    <submittedName>
        <fullName evidence="2">GCN5-related N-acetyltransferase</fullName>
    </submittedName>
</protein>
<dbReference type="InterPro" id="IPR016181">
    <property type="entry name" value="Acyl_CoA_acyltransferase"/>
</dbReference>
<keyword evidence="2" id="KW-0808">Transferase</keyword>
<dbReference type="CDD" id="cd04301">
    <property type="entry name" value="NAT_SF"/>
    <property type="match status" value="1"/>
</dbReference>
<accession>A0A238HDW4</accession>
<dbReference type="Gene3D" id="3.40.630.30">
    <property type="match status" value="1"/>
</dbReference>
<proteinExistence type="predicted"/>
<organism evidence="2 3">
    <name type="scientific">Burkholderia singularis</name>
    <dbReference type="NCBI Taxonomy" id="1503053"/>
    <lineage>
        <taxon>Bacteria</taxon>
        <taxon>Pseudomonadati</taxon>
        <taxon>Pseudomonadota</taxon>
        <taxon>Betaproteobacteria</taxon>
        <taxon>Burkholderiales</taxon>
        <taxon>Burkholderiaceae</taxon>
        <taxon>Burkholderia</taxon>
        <taxon>pseudomallei group</taxon>
    </lineage>
</organism>
<evidence type="ECO:0000259" key="1">
    <source>
        <dbReference type="PROSITE" id="PS51186"/>
    </source>
</evidence>
<dbReference type="InterPro" id="IPR000182">
    <property type="entry name" value="GNAT_dom"/>
</dbReference>
<name>A0A238HDW4_9BURK</name>
<dbReference type="Proteomes" id="UP000198460">
    <property type="component" value="Unassembled WGS sequence"/>
</dbReference>
<gene>
    <name evidence="2" type="ORF">BSIN_1204</name>
</gene>
<dbReference type="Pfam" id="PF13673">
    <property type="entry name" value="Acetyltransf_10"/>
    <property type="match status" value="1"/>
</dbReference>
<dbReference type="AlphaFoldDB" id="A0A238HDW4"/>
<reference evidence="2 3" key="1">
    <citation type="submission" date="2017-04" db="EMBL/GenBank/DDBJ databases">
        <authorList>
            <person name="Afonso C.L."/>
            <person name="Miller P.J."/>
            <person name="Scott M.A."/>
            <person name="Spackman E."/>
            <person name="Goraichik I."/>
            <person name="Dimitrov K.M."/>
            <person name="Suarez D.L."/>
            <person name="Swayne D.E."/>
        </authorList>
    </citation>
    <scope>NUCLEOTIDE SEQUENCE [LARGE SCALE GENOMIC DNA]</scope>
    <source>
        <strain evidence="2">LMG 28154</strain>
    </source>
</reference>
<dbReference type="EMBL" id="FXAN01000126">
    <property type="protein sequence ID" value="SMG03107.1"/>
    <property type="molecule type" value="Genomic_DNA"/>
</dbReference>
<dbReference type="GO" id="GO:0016747">
    <property type="term" value="F:acyltransferase activity, transferring groups other than amino-acyl groups"/>
    <property type="evidence" value="ECO:0007669"/>
    <property type="project" value="InterPro"/>
</dbReference>
<evidence type="ECO:0000313" key="2">
    <source>
        <dbReference type="EMBL" id="SMG03107.1"/>
    </source>
</evidence>
<dbReference type="SUPFAM" id="SSF55729">
    <property type="entry name" value="Acyl-CoA N-acyltransferases (Nat)"/>
    <property type="match status" value="1"/>
</dbReference>
<sequence length="207" mass="23069">MNEPGKTAIYLVYGKFGVEPGHNRNPRTHCFIRTFGSQIMPLSPHPGSSSTAAPQPSALLEWRWKPFDALTPHEIYAILAARNAVFIVEQHCVYGDVDGVDQKAWHLGGYDEAGRLACYVRVWLSDAPEPDVLIGRVLTTQPFRGMGVGNAMLGTVLERIREQWPNRPISLHAQAHLQAFYRAFGFAPSSDVHDEDGIAHVWMRLPA</sequence>